<evidence type="ECO:0000313" key="3">
    <source>
        <dbReference type="Proteomes" id="UP000282957"/>
    </source>
</evidence>
<gene>
    <name evidence="2" type="ORF">EOD42_04150</name>
</gene>
<evidence type="ECO:0000313" key="2">
    <source>
        <dbReference type="EMBL" id="RVT99296.1"/>
    </source>
</evidence>
<comment type="caution">
    <text evidence="2">The sequence shown here is derived from an EMBL/GenBank/DDBJ whole genome shotgun (WGS) entry which is preliminary data.</text>
</comment>
<proteinExistence type="predicted"/>
<sequence length="67" mass="7427">MRGDAVTAPEFQQDKSKRRGVAGRPAQALDRWIAAALHDRHDTPLGPMGDDLRAVLAEHFPETPPER</sequence>
<accession>A0A437MNT5</accession>
<dbReference type="EMBL" id="SACL01000001">
    <property type="protein sequence ID" value="RVT99296.1"/>
    <property type="molecule type" value="Genomic_DNA"/>
</dbReference>
<feature type="region of interest" description="Disordered" evidence="1">
    <location>
        <begin position="1"/>
        <end position="25"/>
    </location>
</feature>
<dbReference type="Proteomes" id="UP000282957">
    <property type="component" value="Unassembled WGS sequence"/>
</dbReference>
<keyword evidence="3" id="KW-1185">Reference proteome</keyword>
<reference evidence="2 3" key="1">
    <citation type="submission" date="2019-01" db="EMBL/GenBank/DDBJ databases">
        <authorList>
            <person name="Chen W.-M."/>
        </authorList>
    </citation>
    <scope>NUCLEOTIDE SEQUENCE [LARGE SCALE GENOMIC DNA]</scope>
    <source>
        <strain evidence="2 3">CCP-6</strain>
    </source>
</reference>
<dbReference type="AlphaFoldDB" id="A0A437MNT5"/>
<evidence type="ECO:0000256" key="1">
    <source>
        <dbReference type="SAM" id="MobiDB-lite"/>
    </source>
</evidence>
<name>A0A437MNT5_9PROT</name>
<dbReference type="RefSeq" id="WP_127786163.1">
    <property type="nucleotide sequence ID" value="NZ_SACL01000001.1"/>
</dbReference>
<protein>
    <submittedName>
        <fullName evidence="2">Uncharacterized protein</fullName>
    </submittedName>
</protein>
<organism evidence="2 3">
    <name type="scientific">Rhodovarius crocodyli</name>
    <dbReference type="NCBI Taxonomy" id="1979269"/>
    <lineage>
        <taxon>Bacteria</taxon>
        <taxon>Pseudomonadati</taxon>
        <taxon>Pseudomonadota</taxon>
        <taxon>Alphaproteobacteria</taxon>
        <taxon>Acetobacterales</taxon>
        <taxon>Roseomonadaceae</taxon>
        <taxon>Rhodovarius</taxon>
    </lineage>
</organism>
<dbReference type="OrthoDB" id="9812532at2"/>